<sequence>MNEHEWQEVIGTIGMFTLLIAVVVTFVWRTAAGRRATAQLAHESAYKKLAEDAADRQQRIEQQLAEIGGKVTDLTKRTDTIERVLKDVE</sequence>
<proteinExistence type="predicted"/>
<feature type="transmembrane region" description="Helical" evidence="1">
    <location>
        <begin position="6"/>
        <end position="28"/>
    </location>
</feature>
<dbReference type="Proteomes" id="UP001519064">
    <property type="component" value="Unassembled WGS sequence"/>
</dbReference>
<organism evidence="2 3">
    <name type="scientific">Streptomyces oryzae</name>
    <dbReference type="NCBI Taxonomy" id="1434886"/>
    <lineage>
        <taxon>Bacteria</taxon>
        <taxon>Bacillati</taxon>
        <taxon>Actinomycetota</taxon>
        <taxon>Actinomycetes</taxon>
        <taxon>Kitasatosporales</taxon>
        <taxon>Streptomycetaceae</taxon>
        <taxon>Streptomyces</taxon>
    </lineage>
</organism>
<evidence type="ECO:0000256" key="1">
    <source>
        <dbReference type="SAM" id="Phobius"/>
    </source>
</evidence>
<comment type="caution">
    <text evidence="2">The sequence shown here is derived from an EMBL/GenBank/DDBJ whole genome shotgun (WGS) entry which is preliminary data.</text>
</comment>
<name>A0ABS3XJU4_9ACTN</name>
<keyword evidence="1" id="KW-0812">Transmembrane</keyword>
<dbReference type="RefSeq" id="WP_209242806.1">
    <property type="nucleotide sequence ID" value="NZ_JADKMA010000201.1"/>
</dbReference>
<protein>
    <submittedName>
        <fullName evidence="2">Uncharacterized protein</fullName>
    </submittedName>
</protein>
<keyword evidence="3" id="KW-1185">Reference proteome</keyword>
<dbReference type="EMBL" id="JADKMA010000201">
    <property type="protein sequence ID" value="MBO8195578.1"/>
    <property type="molecule type" value="Genomic_DNA"/>
</dbReference>
<keyword evidence="1" id="KW-1133">Transmembrane helix</keyword>
<reference evidence="2 3" key="1">
    <citation type="submission" date="2020-11" db="EMBL/GenBank/DDBJ databases">
        <title>Streptomyces spirodelae sp. nov., isolated from duckweed.</title>
        <authorList>
            <person name="Saimee Y."/>
            <person name="Duangmal K."/>
        </authorList>
    </citation>
    <scope>NUCLEOTIDE SEQUENCE [LARGE SCALE GENOMIC DNA]</scope>
    <source>
        <strain evidence="2 3">S16-07</strain>
    </source>
</reference>
<evidence type="ECO:0000313" key="2">
    <source>
        <dbReference type="EMBL" id="MBO8195578.1"/>
    </source>
</evidence>
<keyword evidence="1" id="KW-0472">Membrane</keyword>
<evidence type="ECO:0000313" key="3">
    <source>
        <dbReference type="Proteomes" id="UP001519064"/>
    </source>
</evidence>
<accession>A0ABS3XJU4</accession>
<gene>
    <name evidence="2" type="ORF">ITI46_28590</name>
</gene>